<feature type="region of interest" description="Disordered" evidence="1">
    <location>
        <begin position="74"/>
        <end position="114"/>
    </location>
</feature>
<evidence type="ECO:0000313" key="4">
    <source>
        <dbReference type="Proteomes" id="UP001164390"/>
    </source>
</evidence>
<keyword evidence="2" id="KW-0812">Transmembrane</keyword>
<dbReference type="InterPro" id="IPR043777">
    <property type="entry name" value="DUF5719"/>
</dbReference>
<gene>
    <name evidence="3" type="ORF">L0C25_15990</name>
</gene>
<organism evidence="3 4">
    <name type="scientific">Solicola gregarius</name>
    <dbReference type="NCBI Taxonomy" id="2908642"/>
    <lineage>
        <taxon>Bacteria</taxon>
        <taxon>Bacillati</taxon>
        <taxon>Actinomycetota</taxon>
        <taxon>Actinomycetes</taxon>
        <taxon>Propionibacteriales</taxon>
        <taxon>Nocardioidaceae</taxon>
        <taxon>Solicola</taxon>
    </lineage>
</organism>
<evidence type="ECO:0000256" key="1">
    <source>
        <dbReference type="SAM" id="MobiDB-lite"/>
    </source>
</evidence>
<dbReference type="Pfam" id="PF18986">
    <property type="entry name" value="DUF5719"/>
    <property type="match status" value="1"/>
</dbReference>
<keyword evidence="4" id="KW-1185">Reference proteome</keyword>
<keyword evidence="2" id="KW-0472">Membrane</keyword>
<evidence type="ECO:0000313" key="3">
    <source>
        <dbReference type="EMBL" id="UYM04039.1"/>
    </source>
</evidence>
<reference evidence="3" key="1">
    <citation type="submission" date="2022-01" db="EMBL/GenBank/DDBJ databases">
        <title>Nocardioidaceae gen. sp. A5X3R13.</title>
        <authorList>
            <person name="Lopez Marin M.A."/>
            <person name="Uhlik O."/>
        </authorList>
    </citation>
    <scope>NUCLEOTIDE SEQUENCE</scope>
    <source>
        <strain evidence="3">A5X3R13</strain>
    </source>
</reference>
<feature type="transmembrane region" description="Helical" evidence="2">
    <location>
        <begin position="20"/>
        <end position="38"/>
    </location>
</feature>
<keyword evidence="2" id="KW-1133">Transmembrane helix</keyword>
<dbReference type="AlphaFoldDB" id="A0AA46TFR5"/>
<dbReference type="RefSeq" id="WP_271632683.1">
    <property type="nucleotide sequence ID" value="NZ_CP094970.1"/>
</dbReference>
<sequence>MSRRIETPRPTGGGGARTTVLLAAVVVLVVAALLAVAATRTSGDDVAPAATEGIAGTAPISAVGRACATFGTAKTTPPALDVGSTTLQSDDASGDGSSTAATSPDGKDVSALKLDGPGTWADASVPGGKASAVIVDARGGLAPYSSAFATTRPPGALGSGLAVQGCPSAHAESWFVGAGSTAEHASTLVLTNPGEVEAVVDVAMYGTDGEVSVVGGAGIVVEPGDTTRLPLERLGTGEDELALSVQTSRGTVSASVLDATGEIAAHRGSDYLPSAAAPSTDSVVAGVPAGADGRELVIANPGDRAANVSISVLGKDGEFTPSGFESASVGAGAVKKLALPDQVDKAAMSVRLESEVPVTGAVRALSSDDVAYASSADPFSGPVAVPVAIDDTSVEVAASSAELQGTTALQVRAYDAGGKSVGKADLELEAGRTTVFDPVDETGASDAAYVTLASSGQGARAAATFADGEDWSTVPLTELPSTVVRPAVGSRGLR</sequence>
<name>A0AA46TFR5_9ACTN</name>
<dbReference type="KEGG" id="sgrg:L0C25_15990"/>
<dbReference type="EMBL" id="CP094970">
    <property type="protein sequence ID" value="UYM04039.1"/>
    <property type="molecule type" value="Genomic_DNA"/>
</dbReference>
<proteinExistence type="predicted"/>
<dbReference type="Proteomes" id="UP001164390">
    <property type="component" value="Chromosome"/>
</dbReference>
<accession>A0AA46TFR5</accession>
<protein>
    <submittedName>
        <fullName evidence="3">DUF5719 family protein</fullName>
    </submittedName>
</protein>
<evidence type="ECO:0000256" key="2">
    <source>
        <dbReference type="SAM" id="Phobius"/>
    </source>
</evidence>
<feature type="compositionally biased region" description="Low complexity" evidence="1">
    <location>
        <begin position="89"/>
        <end position="103"/>
    </location>
</feature>